<dbReference type="Proteomes" id="UP001464923">
    <property type="component" value="Unassembled WGS sequence"/>
</dbReference>
<organism evidence="1 2">
    <name type="scientific">Pseudonocardia tropica</name>
    <dbReference type="NCBI Taxonomy" id="681289"/>
    <lineage>
        <taxon>Bacteria</taxon>
        <taxon>Bacillati</taxon>
        <taxon>Actinomycetota</taxon>
        <taxon>Actinomycetes</taxon>
        <taxon>Pseudonocardiales</taxon>
        <taxon>Pseudonocardiaceae</taxon>
        <taxon>Pseudonocardia</taxon>
    </lineage>
</organism>
<sequence>MPVSVSNLTQGPGVLYAGVMGATEPTDATTAPATGASGYTDVGGTNDGVQLSIKQTYKELEVDQVVDIPGRRITKREMTLKTNLAEPTLENLAISLNSAASAITTAGTGANATKSFEPPNEGSATQPIYRPLVFDGFAPGAKTDGTAPARRILVRRALSTDDVSFAYKKDDQTVFSVTFSAHYVSASIKAFKVIDQVLA</sequence>
<dbReference type="InterPro" id="IPR058154">
    <property type="entry name" value="Bxb1_TTP-like"/>
</dbReference>
<name>A0ABV1JUB9_9PSEU</name>
<comment type="caution">
    <text evidence="1">The sequence shown here is derived from an EMBL/GenBank/DDBJ whole genome shotgun (WGS) entry which is preliminary data.</text>
</comment>
<protein>
    <recommendedName>
        <fullName evidence="3">Phage tail protein</fullName>
    </recommendedName>
</protein>
<proteinExistence type="predicted"/>
<evidence type="ECO:0000313" key="1">
    <source>
        <dbReference type="EMBL" id="MEQ3538742.1"/>
    </source>
</evidence>
<accession>A0ABV1JUB9</accession>
<dbReference type="RefSeq" id="WP_345652832.1">
    <property type="nucleotide sequence ID" value="NZ_BAABLY010000082.1"/>
</dbReference>
<reference evidence="1 2" key="1">
    <citation type="submission" date="2024-03" db="EMBL/GenBank/DDBJ databases">
        <title>Draft genome sequence of Pseudonocardia tropica JCM 19149.</title>
        <authorList>
            <person name="Butdee W."/>
            <person name="Duangmal K."/>
        </authorList>
    </citation>
    <scope>NUCLEOTIDE SEQUENCE [LARGE SCALE GENOMIC DNA]</scope>
    <source>
        <strain evidence="1 2">JCM 19149</strain>
    </source>
</reference>
<keyword evidence="2" id="KW-1185">Reference proteome</keyword>
<evidence type="ECO:0000313" key="2">
    <source>
        <dbReference type="Proteomes" id="UP001464923"/>
    </source>
</evidence>
<dbReference type="EMBL" id="JBEDNP010000004">
    <property type="protein sequence ID" value="MEQ3538742.1"/>
    <property type="molecule type" value="Genomic_DNA"/>
</dbReference>
<gene>
    <name evidence="1" type="ORF">WHI96_07910</name>
</gene>
<dbReference type="Pfam" id="PF25681">
    <property type="entry name" value="Phage_TTP_17"/>
    <property type="match status" value="1"/>
</dbReference>
<evidence type="ECO:0008006" key="3">
    <source>
        <dbReference type="Google" id="ProtNLM"/>
    </source>
</evidence>